<accession>A0A0D9XAR4</accession>
<comment type="similarity">
    <text evidence="1">Belongs to the JARID1 histone demethylase family.</text>
</comment>
<feature type="domain" description="Cupin-like" evidence="2">
    <location>
        <begin position="1"/>
        <end position="116"/>
    </location>
</feature>
<evidence type="ECO:0000313" key="3">
    <source>
        <dbReference type="EnsemblPlants" id="LPERR08G19970.1"/>
    </source>
</evidence>
<dbReference type="EnsemblPlants" id="LPERR08G19970.1">
    <property type="protein sequence ID" value="LPERR08G19970.1"/>
    <property type="gene ID" value="LPERR08G19970"/>
</dbReference>
<dbReference type="Gramene" id="LPERR08G19970.1">
    <property type="protein sequence ID" value="LPERR08G19970.1"/>
    <property type="gene ID" value="LPERR08G19970"/>
</dbReference>
<dbReference type="InterPro" id="IPR014710">
    <property type="entry name" value="RmlC-like_jellyroll"/>
</dbReference>
<dbReference type="Gene3D" id="2.60.120.10">
    <property type="entry name" value="Jelly Rolls"/>
    <property type="match status" value="1"/>
</dbReference>
<proteinExistence type="inferred from homology"/>
<dbReference type="eggNOG" id="KOG2508">
    <property type="taxonomic scope" value="Eukaryota"/>
</dbReference>
<reference evidence="4" key="2">
    <citation type="submission" date="2013-12" db="EMBL/GenBank/DDBJ databases">
        <authorList>
            <person name="Yu Y."/>
            <person name="Lee S."/>
            <person name="de Baynast K."/>
            <person name="Wissotski M."/>
            <person name="Liu L."/>
            <person name="Talag J."/>
            <person name="Goicoechea J."/>
            <person name="Angelova A."/>
            <person name="Jetty R."/>
            <person name="Kudrna D."/>
            <person name="Golser W."/>
            <person name="Rivera L."/>
            <person name="Zhang J."/>
            <person name="Wing R."/>
        </authorList>
    </citation>
    <scope>NUCLEOTIDE SEQUENCE</scope>
</reference>
<evidence type="ECO:0000313" key="4">
    <source>
        <dbReference type="Proteomes" id="UP000032180"/>
    </source>
</evidence>
<dbReference type="Proteomes" id="UP000032180">
    <property type="component" value="Chromosome 8"/>
</dbReference>
<dbReference type="HOGENOM" id="CLU_2100415_0_0_1"/>
<evidence type="ECO:0000259" key="2">
    <source>
        <dbReference type="Pfam" id="PF13621"/>
    </source>
</evidence>
<name>A0A0D9XAR4_9ORYZ</name>
<protein>
    <recommendedName>
        <fullName evidence="2">Cupin-like domain-containing protein</fullName>
    </recommendedName>
</protein>
<dbReference type="STRING" id="77586.A0A0D9XAR4"/>
<sequence>MGSEGSVLPTSFHKDHNANIYTVVFGEKYFLLLPLTKHHHIYIRNYLAVNYVADEEQEGNELEMNQLRLKLELEEPERIVPWSSVDPYPSSPKETVVRVSSFLLYFDGSRPLHCTV</sequence>
<reference evidence="3" key="3">
    <citation type="submission" date="2015-04" db="UniProtKB">
        <authorList>
            <consortium name="EnsemblPlants"/>
        </authorList>
    </citation>
    <scope>IDENTIFICATION</scope>
</reference>
<dbReference type="InterPro" id="IPR041667">
    <property type="entry name" value="Cupin_8"/>
</dbReference>
<keyword evidence="4" id="KW-1185">Reference proteome</keyword>
<dbReference type="SUPFAM" id="SSF51197">
    <property type="entry name" value="Clavaminate synthase-like"/>
    <property type="match status" value="1"/>
</dbReference>
<reference evidence="3 4" key="1">
    <citation type="submission" date="2012-08" db="EMBL/GenBank/DDBJ databases">
        <title>Oryza genome evolution.</title>
        <authorList>
            <person name="Wing R.A."/>
        </authorList>
    </citation>
    <scope>NUCLEOTIDE SEQUENCE</scope>
</reference>
<organism evidence="3 4">
    <name type="scientific">Leersia perrieri</name>
    <dbReference type="NCBI Taxonomy" id="77586"/>
    <lineage>
        <taxon>Eukaryota</taxon>
        <taxon>Viridiplantae</taxon>
        <taxon>Streptophyta</taxon>
        <taxon>Embryophyta</taxon>
        <taxon>Tracheophyta</taxon>
        <taxon>Spermatophyta</taxon>
        <taxon>Magnoliopsida</taxon>
        <taxon>Liliopsida</taxon>
        <taxon>Poales</taxon>
        <taxon>Poaceae</taxon>
        <taxon>BOP clade</taxon>
        <taxon>Oryzoideae</taxon>
        <taxon>Oryzeae</taxon>
        <taxon>Oryzinae</taxon>
        <taxon>Leersia</taxon>
    </lineage>
</organism>
<dbReference type="Pfam" id="PF13621">
    <property type="entry name" value="Cupin_8"/>
    <property type="match status" value="1"/>
</dbReference>
<evidence type="ECO:0000256" key="1">
    <source>
        <dbReference type="ARBA" id="ARBA00006801"/>
    </source>
</evidence>
<dbReference type="AlphaFoldDB" id="A0A0D9XAR4"/>